<gene>
    <name evidence="5" type="ORF">MELIAE_LOCUS7799</name>
</gene>
<dbReference type="PROSITE" id="PS50835">
    <property type="entry name" value="IG_LIKE"/>
    <property type="match status" value="1"/>
</dbReference>
<feature type="disulfide bond" evidence="1">
    <location>
        <begin position="376"/>
        <end position="385"/>
    </location>
</feature>
<evidence type="ECO:0000259" key="4">
    <source>
        <dbReference type="PROSITE" id="PS50835"/>
    </source>
</evidence>
<dbReference type="PROSITE" id="PS01186">
    <property type="entry name" value="EGF_2"/>
    <property type="match status" value="1"/>
</dbReference>
<feature type="domain" description="Ig-like" evidence="4">
    <location>
        <begin position="248"/>
        <end position="339"/>
    </location>
</feature>
<name>A0A9P0FJG3_BRAAE</name>
<accession>A0A9P0FJG3</accession>
<dbReference type="Gene3D" id="2.10.25.10">
    <property type="entry name" value="Laminin"/>
    <property type="match status" value="1"/>
</dbReference>
<dbReference type="PROSITE" id="PS51257">
    <property type="entry name" value="PROKAR_LIPOPROTEIN"/>
    <property type="match status" value="1"/>
</dbReference>
<evidence type="ECO:0000256" key="1">
    <source>
        <dbReference type="PROSITE-ProRule" id="PRU00076"/>
    </source>
</evidence>
<protein>
    <submittedName>
        <fullName evidence="5">Uncharacterized protein</fullName>
    </submittedName>
</protein>
<dbReference type="EMBL" id="OV121136">
    <property type="protein sequence ID" value="CAH0556987.1"/>
    <property type="molecule type" value="Genomic_DNA"/>
</dbReference>
<keyword evidence="6" id="KW-1185">Reference proteome</keyword>
<dbReference type="PROSITE" id="PS00022">
    <property type="entry name" value="EGF_1"/>
    <property type="match status" value="1"/>
</dbReference>
<dbReference type="AlphaFoldDB" id="A0A9P0FJG3"/>
<dbReference type="OrthoDB" id="6133584at2759"/>
<dbReference type="InterPro" id="IPR007110">
    <property type="entry name" value="Ig-like_dom"/>
</dbReference>
<dbReference type="SUPFAM" id="SSF48726">
    <property type="entry name" value="Immunoglobulin"/>
    <property type="match status" value="1"/>
</dbReference>
<organism evidence="5 6">
    <name type="scientific">Brassicogethes aeneus</name>
    <name type="common">Rape pollen beetle</name>
    <name type="synonym">Meligethes aeneus</name>
    <dbReference type="NCBI Taxonomy" id="1431903"/>
    <lineage>
        <taxon>Eukaryota</taxon>
        <taxon>Metazoa</taxon>
        <taxon>Ecdysozoa</taxon>
        <taxon>Arthropoda</taxon>
        <taxon>Hexapoda</taxon>
        <taxon>Insecta</taxon>
        <taxon>Pterygota</taxon>
        <taxon>Neoptera</taxon>
        <taxon>Endopterygota</taxon>
        <taxon>Coleoptera</taxon>
        <taxon>Polyphaga</taxon>
        <taxon>Cucujiformia</taxon>
        <taxon>Nitidulidae</taxon>
        <taxon>Meligethinae</taxon>
        <taxon>Brassicogethes</taxon>
    </lineage>
</organism>
<dbReference type="Pfam" id="PF13927">
    <property type="entry name" value="Ig_3"/>
    <property type="match status" value="1"/>
</dbReference>
<dbReference type="InterPro" id="IPR036179">
    <property type="entry name" value="Ig-like_dom_sf"/>
</dbReference>
<sequence>MYKISYEKCVCFIFLVILAVLSCSGFRIDNLAMTDISKRNSPARFFLDSSRIYQSVSTDRTQSAPTYHHRIRHQRHLRAQAHTLRHTPTAQIDAITYPPRPYPPSPAIVTRPQRSSQQQHHPNKRNLKRRPGDDVTKKTYEAPIVVLAKAESRQINGSTYTFRLIETIKNNSTMPVDDALVITFHKTTHNERKKHREQIKTSKEYILFLKYNGAHIYTVFSDPELLKKNVKSKTLKVVRKIANPNFRPKPVEVTLERKIPLKEVQSTQLICKTRGLPIPNITWRRNGNDLHRSQKSIQIIYNKKRKSTLIVKNSTNHSNDIFECIATGVDGAEEKAFFSVSASASSYDEKDCTSTGYCLNGKCTYISSMREPYCLCFDGFFGDKCQNFKPPGSMYTPPSQFACKLGLQTKFNC</sequence>
<dbReference type="SUPFAM" id="SSF57196">
    <property type="entry name" value="EGF/Laminin"/>
    <property type="match status" value="1"/>
</dbReference>
<reference evidence="5" key="1">
    <citation type="submission" date="2021-12" db="EMBL/GenBank/DDBJ databases">
        <authorList>
            <person name="King R."/>
        </authorList>
    </citation>
    <scope>NUCLEOTIDE SEQUENCE</scope>
</reference>
<dbReference type="InterPro" id="IPR000742">
    <property type="entry name" value="EGF"/>
</dbReference>
<feature type="region of interest" description="Disordered" evidence="2">
    <location>
        <begin position="82"/>
        <end position="135"/>
    </location>
</feature>
<dbReference type="Proteomes" id="UP001154078">
    <property type="component" value="Chromosome 5"/>
</dbReference>
<feature type="domain" description="EGF-like" evidence="3">
    <location>
        <begin position="348"/>
        <end position="386"/>
    </location>
</feature>
<keyword evidence="1" id="KW-0245">EGF-like domain</keyword>
<evidence type="ECO:0000256" key="2">
    <source>
        <dbReference type="SAM" id="MobiDB-lite"/>
    </source>
</evidence>
<proteinExistence type="predicted"/>
<comment type="caution">
    <text evidence="1">Lacks conserved residue(s) required for the propagation of feature annotation.</text>
</comment>
<dbReference type="PROSITE" id="PS50026">
    <property type="entry name" value="EGF_3"/>
    <property type="match status" value="1"/>
</dbReference>
<dbReference type="Gene3D" id="2.60.40.10">
    <property type="entry name" value="Immunoglobulins"/>
    <property type="match status" value="1"/>
</dbReference>
<evidence type="ECO:0000259" key="3">
    <source>
        <dbReference type="PROSITE" id="PS50026"/>
    </source>
</evidence>
<dbReference type="InterPro" id="IPR013783">
    <property type="entry name" value="Ig-like_fold"/>
</dbReference>
<evidence type="ECO:0000313" key="6">
    <source>
        <dbReference type="Proteomes" id="UP001154078"/>
    </source>
</evidence>
<keyword evidence="1" id="KW-1015">Disulfide bond</keyword>
<dbReference type="CDD" id="cd00096">
    <property type="entry name" value="Ig"/>
    <property type="match status" value="1"/>
</dbReference>
<evidence type="ECO:0000313" key="5">
    <source>
        <dbReference type="EMBL" id="CAH0556987.1"/>
    </source>
</evidence>